<evidence type="ECO:0000256" key="9">
    <source>
        <dbReference type="ARBA" id="ARBA00023136"/>
    </source>
</evidence>
<dbReference type="PANTHER" id="PTHR47554">
    <property type="entry name" value="SORTING NEXIN MVP1"/>
    <property type="match status" value="1"/>
</dbReference>
<dbReference type="SMART" id="SM00312">
    <property type="entry name" value="PX"/>
    <property type="match status" value="1"/>
</dbReference>
<protein>
    <recommendedName>
        <fullName evidence="5">Sorting nexin MVP1</fullName>
    </recommendedName>
</protein>
<evidence type="ECO:0000256" key="4">
    <source>
        <dbReference type="ARBA" id="ARBA00010883"/>
    </source>
</evidence>
<dbReference type="Pfam" id="PF00787">
    <property type="entry name" value="PX"/>
    <property type="match status" value="1"/>
</dbReference>
<evidence type="ECO:0000313" key="11">
    <source>
        <dbReference type="EMBL" id="CAL1715043.1"/>
    </source>
</evidence>
<dbReference type="InterPro" id="IPR028662">
    <property type="entry name" value="SNX8/Mvp1"/>
</dbReference>
<proteinExistence type="inferred from homology"/>
<dbReference type="InterPro" id="IPR045734">
    <property type="entry name" value="Snx8_BAR_dom"/>
</dbReference>
<dbReference type="InterPro" id="IPR001683">
    <property type="entry name" value="PX_dom"/>
</dbReference>
<keyword evidence="8" id="KW-0653">Protein transport</keyword>
<sequence>MFNAPRPAQPYSSSNGFGTTSFVVDNPLVSSVYDSDGLDPWSTAPSPAPPTIPAASPVAAPAGFSAVIADSIVPPIYHQAFAAVDSSGSGETSVNGLSRVLGTAGLPASTIERIVSLVSSRSRVSKLEFFVALALVALAQSGKDLSIERVAALAQENALPVPDLDLSSLTSASTFNGFPSPPPAPIRAPVPTRGYTSEDPWSIGKLVNAPTLSEPGPDSFTNGITSSISGTGLPKDWWKRQESITVNTLGQQGFILKRYLVYEVSTNRGAPVPRRYSEFVFLWDVLVKRYPFRLLPSLPPKRIGPDEGFLEQRRRGLARFINFVVNHPIIKDDGLLQVFLTEPSFEHWRKQASISYEEESASKRVDQVEEMSIPSDLEDKLAVVRSKISVLIEQWQKICILAERIMKRREAAAVRVSPPPLPGRTFMPAHFALPPFSPASSTSSATLDGDTHSLASSVLSGLHLRRSSSDSTTNEQQSDTARLTNTLKALVEVNDRCWRGDDCELCLGVRQGLSSVAQHTQRHSDVLEERSRRLLYSTLEALKGQRDLYIAMRDLFIRHDRLSGDSVEKLKKRVETNSLKLEGVKQTKKERWQEEADKIAGIIEKDQASIAAMLNRRVFIRASMWHELRVVLHNRENTLLTQAVKTFAREESSFSESVAANWTSLVDAVESMPFE</sequence>
<accession>A0ABP1E6L3</accession>
<keyword evidence="12" id="KW-1185">Reference proteome</keyword>
<dbReference type="InterPro" id="IPR036871">
    <property type="entry name" value="PX_dom_sf"/>
</dbReference>
<dbReference type="PROSITE" id="PS50195">
    <property type="entry name" value="PX"/>
    <property type="match status" value="1"/>
</dbReference>
<evidence type="ECO:0000256" key="7">
    <source>
        <dbReference type="ARBA" id="ARBA00022490"/>
    </source>
</evidence>
<comment type="similarity">
    <text evidence="4">Belongs to the sorting nexin family.</text>
</comment>
<comment type="subcellular location">
    <subcellularLocation>
        <location evidence="3">Cytoplasm</location>
    </subcellularLocation>
    <subcellularLocation>
        <location evidence="2">Membrane</location>
        <topology evidence="2">Peripheral membrane protein</topology>
        <orientation evidence="2">Cytoplasmic side</orientation>
    </subcellularLocation>
</comment>
<dbReference type="SUPFAM" id="SSF47473">
    <property type="entry name" value="EF-hand"/>
    <property type="match status" value="1"/>
</dbReference>
<dbReference type="Gene3D" id="3.30.1520.10">
    <property type="entry name" value="Phox-like domain"/>
    <property type="match status" value="1"/>
</dbReference>
<dbReference type="Gene3D" id="1.20.1270.60">
    <property type="entry name" value="Arfaptin homology (AH) domain/BAR domain"/>
    <property type="match status" value="1"/>
</dbReference>
<dbReference type="Gene3D" id="1.10.238.10">
    <property type="entry name" value="EF-hand"/>
    <property type="match status" value="1"/>
</dbReference>
<evidence type="ECO:0000256" key="8">
    <source>
        <dbReference type="ARBA" id="ARBA00022927"/>
    </source>
</evidence>
<evidence type="ECO:0000256" key="2">
    <source>
        <dbReference type="ARBA" id="ARBA00004287"/>
    </source>
</evidence>
<dbReference type="PANTHER" id="PTHR47554:SF1">
    <property type="entry name" value="SORTING NEXIN MVP1"/>
    <property type="match status" value="1"/>
</dbReference>
<evidence type="ECO:0000259" key="10">
    <source>
        <dbReference type="PROSITE" id="PS50195"/>
    </source>
</evidence>
<evidence type="ECO:0000313" key="12">
    <source>
        <dbReference type="Proteomes" id="UP001497453"/>
    </source>
</evidence>
<dbReference type="EMBL" id="OZ037951">
    <property type="protein sequence ID" value="CAL1715043.1"/>
    <property type="molecule type" value="Genomic_DNA"/>
</dbReference>
<dbReference type="CDD" id="cd07597">
    <property type="entry name" value="BAR_SNX8"/>
    <property type="match status" value="1"/>
</dbReference>
<dbReference type="InterPro" id="IPR027267">
    <property type="entry name" value="AH/BAR_dom_sf"/>
</dbReference>
<dbReference type="Pfam" id="PF19566">
    <property type="entry name" value="Snx8_BAR_dom"/>
    <property type="match status" value="1"/>
</dbReference>
<keyword evidence="9" id="KW-0472">Membrane</keyword>
<gene>
    <name evidence="11" type="ORF">GFSPODELE1_LOCUS10037</name>
</gene>
<feature type="domain" description="PX" evidence="10">
    <location>
        <begin position="240"/>
        <end position="346"/>
    </location>
</feature>
<dbReference type="InterPro" id="IPR011992">
    <property type="entry name" value="EF-hand-dom_pair"/>
</dbReference>
<dbReference type="Proteomes" id="UP001497453">
    <property type="component" value="Chromosome 8"/>
</dbReference>
<evidence type="ECO:0000256" key="5">
    <source>
        <dbReference type="ARBA" id="ARBA00014268"/>
    </source>
</evidence>
<evidence type="ECO:0000256" key="3">
    <source>
        <dbReference type="ARBA" id="ARBA00004496"/>
    </source>
</evidence>
<comment type="function">
    <text evidence="1">Required for vacuolar protein sorting.</text>
</comment>
<evidence type="ECO:0000256" key="6">
    <source>
        <dbReference type="ARBA" id="ARBA00022448"/>
    </source>
</evidence>
<name>A0ABP1E6L3_9APHY</name>
<keyword evidence="6" id="KW-0813">Transport</keyword>
<organism evidence="11 12">
    <name type="scientific">Somion occarium</name>
    <dbReference type="NCBI Taxonomy" id="3059160"/>
    <lineage>
        <taxon>Eukaryota</taxon>
        <taxon>Fungi</taxon>
        <taxon>Dikarya</taxon>
        <taxon>Basidiomycota</taxon>
        <taxon>Agaricomycotina</taxon>
        <taxon>Agaricomycetes</taxon>
        <taxon>Polyporales</taxon>
        <taxon>Cerrenaceae</taxon>
        <taxon>Somion</taxon>
    </lineage>
</organism>
<keyword evidence="7" id="KW-0963">Cytoplasm</keyword>
<reference evidence="12" key="1">
    <citation type="submission" date="2024-04" db="EMBL/GenBank/DDBJ databases">
        <authorList>
            <person name="Shaw F."/>
            <person name="Minotto A."/>
        </authorList>
    </citation>
    <scope>NUCLEOTIDE SEQUENCE [LARGE SCALE GENOMIC DNA]</scope>
</reference>
<dbReference type="SUPFAM" id="SSF64268">
    <property type="entry name" value="PX domain"/>
    <property type="match status" value="1"/>
</dbReference>
<evidence type="ECO:0000256" key="1">
    <source>
        <dbReference type="ARBA" id="ARBA00002474"/>
    </source>
</evidence>